<dbReference type="PANTHER" id="PTHR13833">
    <property type="match status" value="1"/>
</dbReference>
<feature type="compositionally biased region" description="Basic and acidic residues" evidence="2">
    <location>
        <begin position="386"/>
        <end position="400"/>
    </location>
</feature>
<dbReference type="Proteomes" id="UP001418222">
    <property type="component" value="Unassembled WGS sequence"/>
</dbReference>
<keyword evidence="5" id="KW-1185">Reference proteome</keyword>
<dbReference type="PANTHER" id="PTHR13833:SF73">
    <property type="entry name" value="NHL DOMAIN-CONTAINING PROTEIN"/>
    <property type="match status" value="1"/>
</dbReference>
<reference evidence="4 5" key="1">
    <citation type="journal article" date="2022" name="Nat. Plants">
        <title>Genomes of leafy and leafless Platanthera orchids illuminate the evolution of mycoheterotrophy.</title>
        <authorList>
            <person name="Li M.H."/>
            <person name="Liu K.W."/>
            <person name="Li Z."/>
            <person name="Lu H.C."/>
            <person name="Ye Q.L."/>
            <person name="Zhang D."/>
            <person name="Wang J.Y."/>
            <person name="Li Y.F."/>
            <person name="Zhong Z.M."/>
            <person name="Liu X."/>
            <person name="Yu X."/>
            <person name="Liu D.K."/>
            <person name="Tu X.D."/>
            <person name="Liu B."/>
            <person name="Hao Y."/>
            <person name="Liao X.Y."/>
            <person name="Jiang Y.T."/>
            <person name="Sun W.H."/>
            <person name="Chen J."/>
            <person name="Chen Y.Q."/>
            <person name="Ai Y."/>
            <person name="Zhai J.W."/>
            <person name="Wu S.S."/>
            <person name="Zhou Z."/>
            <person name="Hsiao Y.Y."/>
            <person name="Wu W.L."/>
            <person name="Chen Y.Y."/>
            <person name="Lin Y.F."/>
            <person name="Hsu J.L."/>
            <person name="Li C.Y."/>
            <person name="Wang Z.W."/>
            <person name="Zhao X."/>
            <person name="Zhong W.Y."/>
            <person name="Ma X.K."/>
            <person name="Ma L."/>
            <person name="Huang J."/>
            <person name="Chen G.Z."/>
            <person name="Huang M.Z."/>
            <person name="Huang L."/>
            <person name="Peng D.H."/>
            <person name="Luo Y.B."/>
            <person name="Zou S.Q."/>
            <person name="Chen S.P."/>
            <person name="Lan S."/>
            <person name="Tsai W.C."/>
            <person name="Van de Peer Y."/>
            <person name="Liu Z.J."/>
        </authorList>
    </citation>
    <scope>NUCLEOTIDE SEQUENCE [LARGE SCALE GENOMIC DNA]</scope>
    <source>
        <strain evidence="4">Lor287</strain>
    </source>
</reference>
<protein>
    <recommendedName>
        <fullName evidence="6">NHL repeat-containing protein</fullName>
    </recommendedName>
</protein>
<proteinExistence type="predicted"/>
<dbReference type="InterPro" id="IPR011042">
    <property type="entry name" value="6-blade_b-propeller_TolB-like"/>
</dbReference>
<sequence>MSGSLLSLVFFIFFLPHRNVEASPTGMIAKHLWSFNPVLKWAWTSPKTVESDGDAPQFENGYFVETLVDGNKLGIVPHTIRVSPEGEIFVVDSENNNIVKITPPLSQYSRARLVAGSFQGYSGHVDGKPSDARFSHPKGVAMDEKGNVYVADTANLAIRKIGESGVTTIAGGKSNVAGYRDGPSEDAKFSNNFDIVYVARTCSLLVVDRGNAALRQISLQQEDCDHQYNSISTSDVVMVVGAILAGYISCLLQHGLGSSLFSKKQSFSSKPQSQTSPNKPALVVESLKEEAEAGWPSPWRLLSDLTRFAVEAIGAALLNLLALPRNLLPRARGLAPLKDNLVMPEDKSEPPSSLKPLNSAVMETAASSNINIDSSAGHQKSSKPPKLKDLSKHRSTKRQDYTEFYSADSAQIGLKGQKDRPRHRHREKSGELGFAGAGTEPKSLEAKIKEYSEAKFGQYSLNGKYGADGTYRF</sequence>
<evidence type="ECO:0000313" key="4">
    <source>
        <dbReference type="EMBL" id="KAK8938844.1"/>
    </source>
</evidence>
<accession>A0AAP0G5Q1</accession>
<evidence type="ECO:0000256" key="2">
    <source>
        <dbReference type="SAM" id="MobiDB-lite"/>
    </source>
</evidence>
<feature type="chain" id="PRO_5042818712" description="NHL repeat-containing protein" evidence="3">
    <location>
        <begin position="23"/>
        <end position="473"/>
    </location>
</feature>
<feature type="region of interest" description="Disordered" evidence="2">
    <location>
        <begin position="412"/>
        <end position="441"/>
    </location>
</feature>
<dbReference type="Gene3D" id="2.120.10.30">
    <property type="entry name" value="TolB, C-terminal domain"/>
    <property type="match status" value="1"/>
</dbReference>
<comment type="caution">
    <text evidence="4">The sequence shown here is derived from an EMBL/GenBank/DDBJ whole genome shotgun (WGS) entry which is preliminary data.</text>
</comment>
<keyword evidence="1" id="KW-0677">Repeat</keyword>
<gene>
    <name evidence="4" type="ORF">KSP39_PZI010947</name>
</gene>
<feature type="signal peptide" evidence="3">
    <location>
        <begin position="1"/>
        <end position="22"/>
    </location>
</feature>
<evidence type="ECO:0008006" key="6">
    <source>
        <dbReference type="Google" id="ProtNLM"/>
    </source>
</evidence>
<evidence type="ECO:0000313" key="5">
    <source>
        <dbReference type="Proteomes" id="UP001418222"/>
    </source>
</evidence>
<dbReference type="AlphaFoldDB" id="A0AAP0G5Q1"/>
<evidence type="ECO:0000256" key="1">
    <source>
        <dbReference type="ARBA" id="ARBA00022737"/>
    </source>
</evidence>
<dbReference type="SUPFAM" id="SSF101898">
    <property type="entry name" value="NHL repeat"/>
    <property type="match status" value="1"/>
</dbReference>
<feature type="region of interest" description="Disordered" evidence="2">
    <location>
        <begin position="370"/>
        <end position="400"/>
    </location>
</feature>
<keyword evidence="3" id="KW-0732">Signal</keyword>
<organism evidence="4 5">
    <name type="scientific">Platanthera zijinensis</name>
    <dbReference type="NCBI Taxonomy" id="2320716"/>
    <lineage>
        <taxon>Eukaryota</taxon>
        <taxon>Viridiplantae</taxon>
        <taxon>Streptophyta</taxon>
        <taxon>Embryophyta</taxon>
        <taxon>Tracheophyta</taxon>
        <taxon>Spermatophyta</taxon>
        <taxon>Magnoliopsida</taxon>
        <taxon>Liliopsida</taxon>
        <taxon>Asparagales</taxon>
        <taxon>Orchidaceae</taxon>
        <taxon>Orchidoideae</taxon>
        <taxon>Orchideae</taxon>
        <taxon>Orchidinae</taxon>
        <taxon>Platanthera</taxon>
    </lineage>
</organism>
<name>A0AAP0G5Q1_9ASPA</name>
<evidence type="ECO:0000256" key="3">
    <source>
        <dbReference type="SAM" id="SignalP"/>
    </source>
</evidence>
<dbReference type="Pfam" id="PF01436">
    <property type="entry name" value="NHL"/>
    <property type="match status" value="1"/>
</dbReference>
<dbReference type="InterPro" id="IPR001258">
    <property type="entry name" value="NHL_repeat"/>
</dbReference>
<dbReference type="EMBL" id="JBBWWQ010000009">
    <property type="protein sequence ID" value="KAK8938844.1"/>
    <property type="molecule type" value="Genomic_DNA"/>
</dbReference>